<dbReference type="EMBL" id="CP002921">
    <property type="protein sequence ID" value="AEM56757.1"/>
    <property type="molecule type" value="Genomic_DNA"/>
</dbReference>
<evidence type="ECO:0000313" key="1">
    <source>
        <dbReference type="EMBL" id="AEM56757.1"/>
    </source>
</evidence>
<reference evidence="1 2" key="1">
    <citation type="journal article" date="2011" name="J. Bacteriol.">
        <title>Complete genome sequence of Haloarcula hispanica, a model haloarchaeon for studying genetics, metabolism, and virus-host interaction.</title>
        <authorList>
            <person name="Liu H."/>
            <person name="Wu Z."/>
            <person name="Li M."/>
            <person name="Zhang F."/>
            <person name="Zheng H."/>
            <person name="Han J."/>
            <person name="Liu J."/>
            <person name="Zhou J."/>
            <person name="Wang S."/>
            <person name="Xiang H."/>
        </authorList>
    </citation>
    <scope>NUCLEOTIDE SEQUENCE [LARGE SCALE GENOMIC DNA]</scope>
    <source>
        <strain evidence="2">ATCC 33960 / DSM 4426 / JCM 8911 / NBRC 102182 / NCIMB 2187 / VKM B-1755</strain>
    </source>
</reference>
<dbReference type="AlphaFoldDB" id="G0HXM5"/>
<protein>
    <submittedName>
        <fullName evidence="1">Uncharacterized protein</fullName>
    </submittedName>
</protein>
<dbReference type="HOGENOM" id="CLU_157706_0_0_2"/>
<dbReference type="eggNOG" id="arCOG11189">
    <property type="taxonomic scope" value="Archaea"/>
</dbReference>
<dbReference type="STRING" id="634497.HAH_1142"/>
<dbReference type="KEGG" id="hhi:HAH_1142"/>
<sequence>MQLTNTGSTTQEFEFTVTVDRETVYEETHTVAADEDGATVELDDALPDRQGTITIATTIAGTDISEETTFDDDNCYDVIVEYTGDNVVHWQSGSSDCDAFQ</sequence>
<gene>
    <name evidence="1" type="ordered locus">HAH_1142</name>
</gene>
<organism evidence="1 2">
    <name type="scientific">Haloarcula hispanica (strain ATCC 33960 / DSM 4426 / JCM 8911 / NBRC 102182 / NCIMB 2187 / VKM B-1755)</name>
    <dbReference type="NCBI Taxonomy" id="634497"/>
    <lineage>
        <taxon>Archaea</taxon>
        <taxon>Methanobacteriati</taxon>
        <taxon>Methanobacteriota</taxon>
        <taxon>Stenosarchaea group</taxon>
        <taxon>Halobacteria</taxon>
        <taxon>Halobacteriales</taxon>
        <taxon>Haloarculaceae</taxon>
        <taxon>Haloarcula</taxon>
    </lineage>
</organism>
<name>G0HXM5_HALHT</name>
<dbReference type="Proteomes" id="UP000005629">
    <property type="component" value="Chromosome I"/>
</dbReference>
<proteinExistence type="predicted"/>
<accession>G0HXM5</accession>
<evidence type="ECO:0000313" key="2">
    <source>
        <dbReference type="Proteomes" id="UP000005629"/>
    </source>
</evidence>